<keyword evidence="2" id="KW-1185">Reference proteome</keyword>
<reference evidence="1 2" key="1">
    <citation type="journal article" date="2019" name="Sci. Rep.">
        <title>Orb-weaving spider Araneus ventricosus genome elucidates the spidroin gene catalogue.</title>
        <authorList>
            <person name="Kono N."/>
            <person name="Nakamura H."/>
            <person name="Ohtoshi R."/>
            <person name="Moran D.A.P."/>
            <person name="Shinohara A."/>
            <person name="Yoshida Y."/>
            <person name="Fujiwara M."/>
            <person name="Mori M."/>
            <person name="Tomita M."/>
            <person name="Arakawa K."/>
        </authorList>
    </citation>
    <scope>NUCLEOTIDE SEQUENCE [LARGE SCALE GENOMIC DNA]</scope>
</reference>
<sequence length="124" mass="14124">MGKRVSLLKRRIQGFTLRPYVRCKFSSEFLFNRLKPQSSEAHSHSKAMCIIGQILLVLFLMLSFENKGSLTGYLFSWNIEPRRILAAFVIFPDAQAKKFFQFTEGTVHHAAIALCPDATVSKQV</sequence>
<protein>
    <submittedName>
        <fullName evidence="1">Uncharacterized protein</fullName>
    </submittedName>
</protein>
<name>A0A4Y2SMS3_ARAVE</name>
<dbReference type="AlphaFoldDB" id="A0A4Y2SMS3"/>
<dbReference type="EMBL" id="BGPR01022497">
    <property type="protein sequence ID" value="GBN88856.1"/>
    <property type="molecule type" value="Genomic_DNA"/>
</dbReference>
<proteinExistence type="predicted"/>
<evidence type="ECO:0000313" key="1">
    <source>
        <dbReference type="EMBL" id="GBN88856.1"/>
    </source>
</evidence>
<dbReference type="Proteomes" id="UP000499080">
    <property type="component" value="Unassembled WGS sequence"/>
</dbReference>
<gene>
    <name evidence="1" type="ORF">AVEN_143948_1</name>
</gene>
<comment type="caution">
    <text evidence="1">The sequence shown here is derived from an EMBL/GenBank/DDBJ whole genome shotgun (WGS) entry which is preliminary data.</text>
</comment>
<organism evidence="1 2">
    <name type="scientific">Araneus ventricosus</name>
    <name type="common">Orbweaver spider</name>
    <name type="synonym">Epeira ventricosa</name>
    <dbReference type="NCBI Taxonomy" id="182803"/>
    <lineage>
        <taxon>Eukaryota</taxon>
        <taxon>Metazoa</taxon>
        <taxon>Ecdysozoa</taxon>
        <taxon>Arthropoda</taxon>
        <taxon>Chelicerata</taxon>
        <taxon>Arachnida</taxon>
        <taxon>Araneae</taxon>
        <taxon>Araneomorphae</taxon>
        <taxon>Entelegynae</taxon>
        <taxon>Araneoidea</taxon>
        <taxon>Araneidae</taxon>
        <taxon>Araneus</taxon>
    </lineage>
</organism>
<evidence type="ECO:0000313" key="2">
    <source>
        <dbReference type="Proteomes" id="UP000499080"/>
    </source>
</evidence>
<accession>A0A4Y2SMS3</accession>